<protein>
    <recommendedName>
        <fullName evidence="4">Large ribosomal subunit protein uL23m</fullName>
    </recommendedName>
</protein>
<dbReference type="Proteomes" id="UP001530293">
    <property type="component" value="Unassembled WGS sequence"/>
</dbReference>
<keyword evidence="2" id="KW-0689">Ribosomal protein</keyword>
<sequence length="124" mass="14138">MASATTHGYRMWMPNMPMVLLHAEHATETTPAKAVFRVLPKMTKHEVKQYLTKIYDLPVVHVRTQNYLGKRMRIIGKRQIVYGKRPDYKKAFVTFDNTLADTGLGCFVPGMNAQKAEGGQVRLE</sequence>
<dbReference type="AlphaFoldDB" id="A0ABD3M5G6"/>
<dbReference type="PANTHER" id="PTHR12059">
    <property type="entry name" value="RIBOSOMAL PROTEIN L23-RELATED"/>
    <property type="match status" value="1"/>
</dbReference>
<evidence type="ECO:0000256" key="2">
    <source>
        <dbReference type="ARBA" id="ARBA00022980"/>
    </source>
</evidence>
<dbReference type="InterPro" id="IPR013025">
    <property type="entry name" value="Ribosomal_uL23-like"/>
</dbReference>
<keyword evidence="3" id="KW-0687">Ribonucleoprotein</keyword>
<dbReference type="SUPFAM" id="SSF54189">
    <property type="entry name" value="Ribosomal proteins S24e, L23 and L15e"/>
    <property type="match status" value="1"/>
</dbReference>
<dbReference type="InterPro" id="IPR012677">
    <property type="entry name" value="Nucleotide-bd_a/b_plait_sf"/>
</dbReference>
<dbReference type="InterPro" id="IPR012678">
    <property type="entry name" value="Ribosomal_uL23/eL15/eS24_sf"/>
</dbReference>
<evidence type="ECO:0000313" key="6">
    <source>
        <dbReference type="Proteomes" id="UP001530293"/>
    </source>
</evidence>
<dbReference type="GO" id="GO:1990904">
    <property type="term" value="C:ribonucleoprotein complex"/>
    <property type="evidence" value="ECO:0007669"/>
    <property type="project" value="UniProtKB-KW"/>
</dbReference>
<dbReference type="Gene3D" id="3.30.70.330">
    <property type="match status" value="1"/>
</dbReference>
<evidence type="ECO:0000256" key="1">
    <source>
        <dbReference type="ARBA" id="ARBA00006700"/>
    </source>
</evidence>
<dbReference type="EMBL" id="JALLBG020000245">
    <property type="protein sequence ID" value="KAL3757991.1"/>
    <property type="molecule type" value="Genomic_DNA"/>
</dbReference>
<keyword evidence="6" id="KW-1185">Reference proteome</keyword>
<comment type="caution">
    <text evidence="5">The sequence shown here is derived from an EMBL/GenBank/DDBJ whole genome shotgun (WGS) entry which is preliminary data.</text>
</comment>
<evidence type="ECO:0000313" key="5">
    <source>
        <dbReference type="EMBL" id="KAL3757991.1"/>
    </source>
</evidence>
<dbReference type="Pfam" id="PF00276">
    <property type="entry name" value="Ribosomal_L23"/>
    <property type="match status" value="1"/>
</dbReference>
<evidence type="ECO:0000256" key="3">
    <source>
        <dbReference type="ARBA" id="ARBA00023274"/>
    </source>
</evidence>
<dbReference type="PANTHER" id="PTHR12059:SF5">
    <property type="entry name" value="LARGE RIBOSOMAL SUBUNIT PROTEIN UL23M"/>
    <property type="match status" value="1"/>
</dbReference>
<accession>A0ABD3M5G6</accession>
<comment type="similarity">
    <text evidence="1">Belongs to the universal ribosomal protein uL23 family.</text>
</comment>
<reference evidence="5 6" key="1">
    <citation type="submission" date="2024-10" db="EMBL/GenBank/DDBJ databases">
        <title>Updated reference genomes for cyclostephanoid diatoms.</title>
        <authorList>
            <person name="Roberts W.R."/>
            <person name="Alverson A.J."/>
        </authorList>
    </citation>
    <scope>NUCLEOTIDE SEQUENCE [LARGE SCALE GENOMIC DNA]</scope>
    <source>
        <strain evidence="5 6">AJA232-27</strain>
    </source>
</reference>
<organism evidence="5 6">
    <name type="scientific">Discostella pseudostelligera</name>
    <dbReference type="NCBI Taxonomy" id="259834"/>
    <lineage>
        <taxon>Eukaryota</taxon>
        <taxon>Sar</taxon>
        <taxon>Stramenopiles</taxon>
        <taxon>Ochrophyta</taxon>
        <taxon>Bacillariophyta</taxon>
        <taxon>Coscinodiscophyceae</taxon>
        <taxon>Thalassiosirophycidae</taxon>
        <taxon>Stephanodiscales</taxon>
        <taxon>Stephanodiscaceae</taxon>
        <taxon>Discostella</taxon>
    </lineage>
</organism>
<name>A0ABD3M5G6_9STRA</name>
<gene>
    <name evidence="5" type="ORF">ACHAWU_006049</name>
</gene>
<dbReference type="GO" id="GO:0005840">
    <property type="term" value="C:ribosome"/>
    <property type="evidence" value="ECO:0007669"/>
    <property type="project" value="UniProtKB-KW"/>
</dbReference>
<evidence type="ECO:0000256" key="4">
    <source>
        <dbReference type="ARBA" id="ARBA00039977"/>
    </source>
</evidence>
<proteinExistence type="inferred from homology"/>